<dbReference type="InterPro" id="IPR004873">
    <property type="entry name" value="BURP_dom"/>
</dbReference>
<feature type="domain" description="BURP" evidence="1">
    <location>
        <begin position="64"/>
        <end position="280"/>
    </location>
</feature>
<evidence type="ECO:0000313" key="2">
    <source>
        <dbReference type="EMBL" id="CAH9076829.1"/>
    </source>
</evidence>
<dbReference type="SMART" id="SM01045">
    <property type="entry name" value="BURP"/>
    <property type="match status" value="1"/>
</dbReference>
<keyword evidence="3" id="KW-1185">Reference proteome</keyword>
<dbReference type="PROSITE" id="PS51277">
    <property type="entry name" value="BURP"/>
    <property type="match status" value="1"/>
</dbReference>
<dbReference type="Proteomes" id="UP001152484">
    <property type="component" value="Unassembled WGS sequence"/>
</dbReference>
<organism evidence="2 3">
    <name type="scientific">Cuscuta europaea</name>
    <name type="common">European dodder</name>
    <dbReference type="NCBI Taxonomy" id="41803"/>
    <lineage>
        <taxon>Eukaryota</taxon>
        <taxon>Viridiplantae</taxon>
        <taxon>Streptophyta</taxon>
        <taxon>Embryophyta</taxon>
        <taxon>Tracheophyta</taxon>
        <taxon>Spermatophyta</taxon>
        <taxon>Magnoliopsida</taxon>
        <taxon>eudicotyledons</taxon>
        <taxon>Gunneridae</taxon>
        <taxon>Pentapetalae</taxon>
        <taxon>asterids</taxon>
        <taxon>lamiids</taxon>
        <taxon>Solanales</taxon>
        <taxon>Convolvulaceae</taxon>
        <taxon>Cuscuteae</taxon>
        <taxon>Cuscuta</taxon>
        <taxon>Cuscuta subgen. Cuscuta</taxon>
    </lineage>
</organism>
<comment type="caution">
    <text evidence="2">The sequence shown here is derived from an EMBL/GenBank/DDBJ whole genome shotgun (WGS) entry which is preliminary data.</text>
</comment>
<gene>
    <name evidence="2" type="ORF">CEURO_LOCUS6056</name>
</gene>
<dbReference type="AlphaFoldDB" id="A0A9P0YV58"/>
<name>A0A9P0YV58_CUSEU</name>
<reference evidence="2" key="1">
    <citation type="submission" date="2022-07" db="EMBL/GenBank/DDBJ databases">
        <authorList>
            <person name="Macas J."/>
            <person name="Novak P."/>
            <person name="Neumann P."/>
        </authorList>
    </citation>
    <scope>NUCLEOTIDE SEQUENCE</scope>
</reference>
<sequence length="281" mass="31050">MYWNTKLPNTAMPLAVKNSLPPAAESVWSSSFAKGEFQSLHHVFFYRYAATEDQLHDSSSGTLFFKPAALHKGNADGMTLQFSTLGKGAVFLPRMESKKIPFSSREMPQILDRFSVKPDSDEAREMKKTIKECEEPAVKGEEKQCATSLESMIDFAKSKLRGKKIGAVSTETIAGNTSFFQKYTISGVEEMNKGGDGIVACHKQSYGYSVFYCHKTVTTDAYKVFLVGANGGQVKAAAVCHKDTSGWNPKHLAFQVLKVKPGTVPVCHFLPEDHVVWFAKN</sequence>
<dbReference type="Pfam" id="PF03181">
    <property type="entry name" value="BURP"/>
    <property type="match status" value="1"/>
</dbReference>
<dbReference type="OrthoDB" id="654134at2759"/>
<dbReference type="InterPro" id="IPR044816">
    <property type="entry name" value="BURP"/>
</dbReference>
<dbReference type="PANTHER" id="PTHR31236:SF2">
    <property type="entry name" value="BURP DOMAIN PROTEIN RD22"/>
    <property type="match status" value="1"/>
</dbReference>
<dbReference type="EMBL" id="CAMAPE010000010">
    <property type="protein sequence ID" value="CAH9076829.1"/>
    <property type="molecule type" value="Genomic_DNA"/>
</dbReference>
<evidence type="ECO:0000259" key="1">
    <source>
        <dbReference type="PROSITE" id="PS51277"/>
    </source>
</evidence>
<protein>
    <recommendedName>
        <fullName evidence="1">BURP domain-containing protein</fullName>
    </recommendedName>
</protein>
<evidence type="ECO:0000313" key="3">
    <source>
        <dbReference type="Proteomes" id="UP001152484"/>
    </source>
</evidence>
<proteinExistence type="predicted"/>
<dbReference type="PANTHER" id="PTHR31236">
    <property type="entry name" value="BURP DOMAIN PROTEIN USPL1-LIKE"/>
    <property type="match status" value="1"/>
</dbReference>
<accession>A0A9P0YV58</accession>